<dbReference type="GO" id="GO:0003735">
    <property type="term" value="F:structural constituent of ribosome"/>
    <property type="evidence" value="ECO:0007669"/>
    <property type="project" value="InterPro"/>
</dbReference>
<name>A0A3M7M9S2_9PLEO</name>
<dbReference type="PANTHER" id="PTHR13274:SF2">
    <property type="entry name" value="SMALL RIBOSOMAL SUBUNIT PROTEIN MS25"/>
    <property type="match status" value="1"/>
</dbReference>
<accession>A0A3M7M9S2</accession>
<keyword evidence="3" id="KW-0496">Mitochondrion</keyword>
<feature type="region of interest" description="Disordered" evidence="5">
    <location>
        <begin position="35"/>
        <end position="77"/>
    </location>
</feature>
<evidence type="ECO:0000256" key="2">
    <source>
        <dbReference type="ARBA" id="ARBA00022980"/>
    </source>
</evidence>
<reference evidence="6 7" key="1">
    <citation type="journal article" date="2014" name="PLoS ONE">
        <title>De novo Genome Assembly of the Fungal Plant Pathogen Pyrenophora semeniperda.</title>
        <authorList>
            <person name="Soliai M.M."/>
            <person name="Meyer S.E."/>
            <person name="Udall J.A."/>
            <person name="Elzinga D.E."/>
            <person name="Hermansen R.A."/>
            <person name="Bodily P.M."/>
            <person name="Hart A.A."/>
            <person name="Coleman C.E."/>
        </authorList>
    </citation>
    <scope>NUCLEOTIDE SEQUENCE [LARGE SCALE GENOMIC DNA]</scope>
    <source>
        <strain evidence="6 7">CCB06</strain>
        <tissue evidence="6">Mycelium</tissue>
    </source>
</reference>
<evidence type="ECO:0000313" key="6">
    <source>
        <dbReference type="EMBL" id="RMZ71275.1"/>
    </source>
</evidence>
<dbReference type="GO" id="GO:1990904">
    <property type="term" value="C:ribonucleoprotein complex"/>
    <property type="evidence" value="ECO:0007669"/>
    <property type="project" value="UniProtKB-KW"/>
</dbReference>
<dbReference type="OrthoDB" id="1696305at2759"/>
<dbReference type="GO" id="GO:0005739">
    <property type="term" value="C:mitochondrion"/>
    <property type="evidence" value="ECO:0007669"/>
    <property type="project" value="UniProtKB-SubCell"/>
</dbReference>
<dbReference type="GO" id="GO:0005840">
    <property type="term" value="C:ribosome"/>
    <property type="evidence" value="ECO:0007669"/>
    <property type="project" value="UniProtKB-KW"/>
</dbReference>
<evidence type="ECO:0000256" key="5">
    <source>
        <dbReference type="SAM" id="MobiDB-lite"/>
    </source>
</evidence>
<keyword evidence="7" id="KW-1185">Reference proteome</keyword>
<evidence type="ECO:0000256" key="1">
    <source>
        <dbReference type="ARBA" id="ARBA00004173"/>
    </source>
</evidence>
<protein>
    <submittedName>
        <fullName evidence="6">50S ribosomal mrp49</fullName>
    </submittedName>
</protein>
<organism evidence="6 7">
    <name type="scientific">Pyrenophora seminiperda CCB06</name>
    <dbReference type="NCBI Taxonomy" id="1302712"/>
    <lineage>
        <taxon>Eukaryota</taxon>
        <taxon>Fungi</taxon>
        <taxon>Dikarya</taxon>
        <taxon>Ascomycota</taxon>
        <taxon>Pezizomycotina</taxon>
        <taxon>Dothideomycetes</taxon>
        <taxon>Pleosporomycetidae</taxon>
        <taxon>Pleosporales</taxon>
        <taxon>Pleosporineae</taxon>
        <taxon>Pleosporaceae</taxon>
        <taxon>Pyrenophora</taxon>
    </lineage>
</organism>
<keyword evidence="2" id="KW-0689">Ribosomal protein</keyword>
<evidence type="ECO:0000256" key="3">
    <source>
        <dbReference type="ARBA" id="ARBA00023128"/>
    </source>
</evidence>
<sequence length="161" mass="17875">MLPKIKYWNPSIPIELSRHTDAEGASFLHVYHDTKTQPATGTTNSPTAQQSDSTPPSSTPNPRNTLVPDTSKPAISIDIRDMTDSQILQALIEKTGAEQLEPTPEEVTKMQELEEARQRADADRILVREKLLKERREAELLRLARGEIPDAAPKGASRNKA</sequence>
<dbReference type="InterPro" id="IPR040049">
    <property type="entry name" value="Ribosomal_mS25/mL61"/>
</dbReference>
<dbReference type="AlphaFoldDB" id="A0A3M7M9S2"/>
<feature type="compositionally biased region" description="Low complexity" evidence="5">
    <location>
        <begin position="45"/>
        <end position="65"/>
    </location>
</feature>
<comment type="subcellular location">
    <subcellularLocation>
        <location evidence="1">Mitochondrion</location>
    </subcellularLocation>
</comment>
<dbReference type="PANTHER" id="PTHR13274">
    <property type="entry name" value="MITOCHONDRIAL RIBOSOMAL PROTEIN S25"/>
    <property type="match status" value="1"/>
</dbReference>
<dbReference type="EMBL" id="KE747826">
    <property type="protein sequence ID" value="RMZ71275.1"/>
    <property type="molecule type" value="Genomic_DNA"/>
</dbReference>
<keyword evidence="4" id="KW-0687">Ribonucleoprotein</keyword>
<proteinExistence type="predicted"/>
<gene>
    <name evidence="6" type="ORF">GMOD_00005804</name>
</gene>
<evidence type="ECO:0000313" key="7">
    <source>
        <dbReference type="Proteomes" id="UP000265663"/>
    </source>
</evidence>
<evidence type="ECO:0000256" key="4">
    <source>
        <dbReference type="ARBA" id="ARBA00023274"/>
    </source>
</evidence>
<dbReference type="Proteomes" id="UP000265663">
    <property type="component" value="Unassembled WGS sequence"/>
</dbReference>